<evidence type="ECO:0000256" key="3">
    <source>
        <dbReference type="PROSITE-ProRule" id="PRU00339"/>
    </source>
</evidence>
<protein>
    <submittedName>
        <fullName evidence="5">Subunit TOM34 of mitochondrial import receptor</fullName>
    </submittedName>
</protein>
<dbReference type="AlphaFoldDB" id="A0AAX4PEU7"/>
<dbReference type="EMBL" id="CP151510">
    <property type="protein sequence ID" value="WZN64782.1"/>
    <property type="molecule type" value="Genomic_DNA"/>
</dbReference>
<organism evidence="5 6">
    <name type="scientific">Chloropicon roscoffensis</name>
    <dbReference type="NCBI Taxonomy" id="1461544"/>
    <lineage>
        <taxon>Eukaryota</taxon>
        <taxon>Viridiplantae</taxon>
        <taxon>Chlorophyta</taxon>
        <taxon>Chloropicophyceae</taxon>
        <taxon>Chloropicales</taxon>
        <taxon>Chloropicaceae</taxon>
        <taxon>Chloropicon</taxon>
    </lineage>
</organism>
<dbReference type="PANTHER" id="PTHR46423:SF1">
    <property type="entry name" value="RNA POLYMERASE II-ASSOCIATED PROTEIN 3"/>
    <property type="match status" value="1"/>
</dbReference>
<feature type="compositionally biased region" description="Low complexity" evidence="4">
    <location>
        <begin position="11"/>
        <end position="24"/>
    </location>
</feature>
<dbReference type="InterPro" id="IPR013105">
    <property type="entry name" value="TPR_2"/>
</dbReference>
<keyword evidence="2 3" id="KW-0802">TPR repeat</keyword>
<evidence type="ECO:0000313" key="6">
    <source>
        <dbReference type="Proteomes" id="UP001472866"/>
    </source>
</evidence>
<evidence type="ECO:0000256" key="1">
    <source>
        <dbReference type="ARBA" id="ARBA00022737"/>
    </source>
</evidence>
<accession>A0AAX4PEU7</accession>
<gene>
    <name evidence="5" type="ORF">HKI87_10g63390</name>
</gene>
<dbReference type="InterPro" id="IPR019734">
    <property type="entry name" value="TPR_rpt"/>
</dbReference>
<dbReference type="InterPro" id="IPR011990">
    <property type="entry name" value="TPR-like_helical_dom_sf"/>
</dbReference>
<evidence type="ECO:0000256" key="2">
    <source>
        <dbReference type="ARBA" id="ARBA00022803"/>
    </source>
</evidence>
<dbReference type="Proteomes" id="UP001472866">
    <property type="component" value="Chromosome 10"/>
</dbReference>
<evidence type="ECO:0000256" key="4">
    <source>
        <dbReference type="SAM" id="MobiDB-lite"/>
    </source>
</evidence>
<dbReference type="SMART" id="SM00028">
    <property type="entry name" value="TPR"/>
    <property type="match status" value="2"/>
</dbReference>
<dbReference type="GO" id="GO:0101031">
    <property type="term" value="C:protein folding chaperone complex"/>
    <property type="evidence" value="ECO:0007669"/>
    <property type="project" value="TreeGrafter"/>
</dbReference>
<sequence>MASPCPPCPSSSPSSSYSSSASYAADDDDENVFERAERLKARGNDLFKRGEYRRANAVYSEIVDLVHLRGGGEPTSPLSADDDEMEKAVLGAAYCNRAAGWLQVGEWRNAVADCDEVLRLGQGGSLTVKALYRRGKAHEAFGDADSARRDFENALQLEPHNKPALEAFENYKSVLHRLVVLSRATPEVRSRQRKGL</sequence>
<feature type="compositionally biased region" description="Pro residues" evidence="4">
    <location>
        <begin position="1"/>
        <end position="10"/>
    </location>
</feature>
<feature type="repeat" description="TPR" evidence="3">
    <location>
        <begin position="128"/>
        <end position="161"/>
    </location>
</feature>
<dbReference type="InterPro" id="IPR051966">
    <property type="entry name" value="RPAP3"/>
</dbReference>
<proteinExistence type="predicted"/>
<keyword evidence="5" id="KW-0675">Receptor</keyword>
<evidence type="ECO:0000313" key="5">
    <source>
        <dbReference type="EMBL" id="WZN64782.1"/>
    </source>
</evidence>
<reference evidence="5 6" key="1">
    <citation type="submission" date="2024-03" db="EMBL/GenBank/DDBJ databases">
        <title>Complete genome sequence of the green alga Chloropicon roscoffensis RCC1871.</title>
        <authorList>
            <person name="Lemieux C."/>
            <person name="Pombert J.-F."/>
            <person name="Otis C."/>
            <person name="Turmel M."/>
        </authorList>
    </citation>
    <scope>NUCLEOTIDE SEQUENCE [LARGE SCALE GENOMIC DNA]</scope>
    <source>
        <strain evidence="5 6">RCC1871</strain>
    </source>
</reference>
<feature type="region of interest" description="Disordered" evidence="4">
    <location>
        <begin position="1"/>
        <end position="29"/>
    </location>
</feature>
<dbReference type="PANTHER" id="PTHR46423">
    <property type="entry name" value="RNA POLYMERASE II-ASSOCIATED PROTEIN 3"/>
    <property type="match status" value="1"/>
</dbReference>
<dbReference type="PROSITE" id="PS50005">
    <property type="entry name" value="TPR"/>
    <property type="match status" value="1"/>
</dbReference>
<dbReference type="Pfam" id="PF07719">
    <property type="entry name" value="TPR_2"/>
    <property type="match status" value="1"/>
</dbReference>
<dbReference type="SUPFAM" id="SSF48452">
    <property type="entry name" value="TPR-like"/>
    <property type="match status" value="1"/>
</dbReference>
<name>A0AAX4PEU7_9CHLO</name>
<keyword evidence="1" id="KW-0677">Repeat</keyword>
<dbReference type="Gene3D" id="1.25.40.10">
    <property type="entry name" value="Tetratricopeptide repeat domain"/>
    <property type="match status" value="1"/>
</dbReference>
<keyword evidence="6" id="KW-1185">Reference proteome</keyword>